<evidence type="ECO:0000256" key="1">
    <source>
        <dbReference type="ARBA" id="ARBA00009013"/>
    </source>
</evidence>
<proteinExistence type="inferred from homology"/>
<evidence type="ECO:0000259" key="3">
    <source>
        <dbReference type="PROSITE" id="PS50801"/>
    </source>
</evidence>
<dbReference type="InterPro" id="IPR003658">
    <property type="entry name" value="Anti-sigma_ant"/>
</dbReference>
<dbReference type="EMBL" id="JACHJQ010000002">
    <property type="protein sequence ID" value="MBB4906219.1"/>
    <property type="molecule type" value="Genomic_DNA"/>
</dbReference>
<dbReference type="CDD" id="cd07043">
    <property type="entry name" value="STAS_anti-anti-sigma_factors"/>
    <property type="match status" value="1"/>
</dbReference>
<dbReference type="AlphaFoldDB" id="A0A7W7Q3E3"/>
<reference evidence="4 5" key="1">
    <citation type="submission" date="2020-08" db="EMBL/GenBank/DDBJ databases">
        <title>Genomic Encyclopedia of Type Strains, Phase III (KMG-III): the genomes of soil and plant-associated and newly described type strains.</title>
        <authorList>
            <person name="Whitman W."/>
        </authorList>
    </citation>
    <scope>NUCLEOTIDE SEQUENCE [LARGE SCALE GENOMIC DNA]</scope>
    <source>
        <strain evidence="4 5">CECT 8960</strain>
    </source>
</reference>
<protein>
    <recommendedName>
        <fullName evidence="2">Anti-sigma factor antagonist</fullName>
    </recommendedName>
</protein>
<accession>A0A7W7Q3E3</accession>
<feature type="domain" description="STAS" evidence="3">
    <location>
        <begin position="14"/>
        <end position="98"/>
    </location>
</feature>
<dbReference type="Pfam" id="PF01740">
    <property type="entry name" value="STAS"/>
    <property type="match status" value="1"/>
</dbReference>
<name>A0A7W7Q3E3_9PSEU</name>
<dbReference type="Proteomes" id="UP000520767">
    <property type="component" value="Unassembled WGS sequence"/>
</dbReference>
<gene>
    <name evidence="4" type="ORF">FHR82_002436</name>
</gene>
<organism evidence="4 5">
    <name type="scientific">Actinophytocola algeriensis</name>
    <dbReference type="NCBI Taxonomy" id="1768010"/>
    <lineage>
        <taxon>Bacteria</taxon>
        <taxon>Bacillati</taxon>
        <taxon>Actinomycetota</taxon>
        <taxon>Actinomycetes</taxon>
        <taxon>Pseudonocardiales</taxon>
        <taxon>Pseudonocardiaceae</taxon>
    </lineage>
</organism>
<dbReference type="SUPFAM" id="SSF52091">
    <property type="entry name" value="SpoIIaa-like"/>
    <property type="match status" value="1"/>
</dbReference>
<comment type="caution">
    <text evidence="4">The sequence shown here is derived from an EMBL/GenBank/DDBJ whole genome shotgun (WGS) entry which is preliminary data.</text>
</comment>
<evidence type="ECO:0000313" key="4">
    <source>
        <dbReference type="EMBL" id="MBB4906219.1"/>
    </source>
</evidence>
<dbReference type="Gene3D" id="3.30.750.24">
    <property type="entry name" value="STAS domain"/>
    <property type="match status" value="1"/>
</dbReference>
<sequence length="98" mass="10353">MSEHPETGPVPVGLDIVYHEVDSMLVIAVTGEVDLQTAPALHKAVTAGIERTRGEPCVLDLTTVTFLGSAGLTTLVEATSFGEARREPLRIVVDSTVP</sequence>
<dbReference type="PROSITE" id="PS50801">
    <property type="entry name" value="STAS"/>
    <property type="match status" value="1"/>
</dbReference>
<evidence type="ECO:0000256" key="2">
    <source>
        <dbReference type="RuleBase" id="RU003749"/>
    </source>
</evidence>
<evidence type="ECO:0000313" key="5">
    <source>
        <dbReference type="Proteomes" id="UP000520767"/>
    </source>
</evidence>
<keyword evidence="5" id="KW-1185">Reference proteome</keyword>
<dbReference type="GO" id="GO:0043856">
    <property type="term" value="F:anti-sigma factor antagonist activity"/>
    <property type="evidence" value="ECO:0007669"/>
    <property type="project" value="InterPro"/>
</dbReference>
<dbReference type="InterPro" id="IPR036513">
    <property type="entry name" value="STAS_dom_sf"/>
</dbReference>
<comment type="similarity">
    <text evidence="1 2">Belongs to the anti-sigma-factor antagonist family.</text>
</comment>
<dbReference type="RefSeq" id="WP_184810322.1">
    <property type="nucleotide sequence ID" value="NZ_JACHJQ010000002.1"/>
</dbReference>
<dbReference type="InterPro" id="IPR002645">
    <property type="entry name" value="STAS_dom"/>
</dbReference>
<dbReference type="NCBIfam" id="TIGR00377">
    <property type="entry name" value="ant_ant_sig"/>
    <property type="match status" value="1"/>
</dbReference>